<organism evidence="3 4">
    <name type="scientific">Diabrotica balteata</name>
    <name type="common">Banded cucumber beetle</name>
    <dbReference type="NCBI Taxonomy" id="107213"/>
    <lineage>
        <taxon>Eukaryota</taxon>
        <taxon>Metazoa</taxon>
        <taxon>Ecdysozoa</taxon>
        <taxon>Arthropoda</taxon>
        <taxon>Hexapoda</taxon>
        <taxon>Insecta</taxon>
        <taxon>Pterygota</taxon>
        <taxon>Neoptera</taxon>
        <taxon>Endopterygota</taxon>
        <taxon>Coleoptera</taxon>
        <taxon>Polyphaga</taxon>
        <taxon>Cucujiformia</taxon>
        <taxon>Chrysomeloidea</taxon>
        <taxon>Chrysomelidae</taxon>
        <taxon>Galerucinae</taxon>
        <taxon>Diabroticina</taxon>
        <taxon>Diabroticites</taxon>
        <taxon>Diabrotica</taxon>
    </lineage>
</organism>
<evidence type="ECO:0000313" key="4">
    <source>
        <dbReference type="Proteomes" id="UP001153709"/>
    </source>
</evidence>
<name>A0A9N9XGL2_DIABA</name>
<dbReference type="InterPro" id="IPR039353">
    <property type="entry name" value="TF_Adf1"/>
</dbReference>
<evidence type="ECO:0000313" key="3">
    <source>
        <dbReference type="EMBL" id="CAG9840813.1"/>
    </source>
</evidence>
<keyword evidence="4" id="KW-1185">Reference proteome</keyword>
<dbReference type="PROSITE" id="PS51029">
    <property type="entry name" value="MADF"/>
    <property type="match status" value="1"/>
</dbReference>
<dbReference type="GO" id="GO:0005667">
    <property type="term" value="C:transcription regulator complex"/>
    <property type="evidence" value="ECO:0007669"/>
    <property type="project" value="TreeGrafter"/>
</dbReference>
<dbReference type="AlphaFoldDB" id="A0A9N9XGL2"/>
<feature type="compositionally biased region" description="Polar residues" evidence="1">
    <location>
        <begin position="147"/>
        <end position="173"/>
    </location>
</feature>
<evidence type="ECO:0000256" key="1">
    <source>
        <dbReference type="SAM" id="MobiDB-lite"/>
    </source>
</evidence>
<dbReference type="EMBL" id="OU898284">
    <property type="protein sequence ID" value="CAG9840813.1"/>
    <property type="molecule type" value="Genomic_DNA"/>
</dbReference>
<dbReference type="OrthoDB" id="8195830at2759"/>
<sequence>MKSSQKSSGNADIDIGTSIEVIQTYEYVYNLMHKDYKNSKKKDAAWEVIAETVNASVEECQKLWKSLRDRFVKEKNKIHSGMEAPESSWPHFNSMLFYGNFSRKRKTYTATKAVEKKIRHSEEESEPSSIGSYSPIEIIYEDEQGTSQDMDSARNYETPSTSKGLFTPKGSTKASKRHDAEISNLIMAAEKIVSGIAADRCEKTSVNKTFSQYVCARLDAMNAEDAAEARKQICAYLE</sequence>
<dbReference type="GO" id="GO:0006357">
    <property type="term" value="P:regulation of transcription by RNA polymerase II"/>
    <property type="evidence" value="ECO:0007669"/>
    <property type="project" value="TreeGrafter"/>
</dbReference>
<feature type="domain" description="MADF" evidence="2">
    <location>
        <begin position="17"/>
        <end position="103"/>
    </location>
</feature>
<reference evidence="3" key="1">
    <citation type="submission" date="2022-01" db="EMBL/GenBank/DDBJ databases">
        <authorList>
            <person name="King R."/>
        </authorList>
    </citation>
    <scope>NUCLEOTIDE SEQUENCE</scope>
</reference>
<feature type="region of interest" description="Disordered" evidence="1">
    <location>
        <begin position="147"/>
        <end position="178"/>
    </location>
</feature>
<dbReference type="Pfam" id="PF10545">
    <property type="entry name" value="MADF_DNA_bdg"/>
    <property type="match status" value="1"/>
</dbReference>
<gene>
    <name evidence="3" type="ORF">DIABBA_LOCUS13436</name>
</gene>
<proteinExistence type="predicted"/>
<evidence type="ECO:0000259" key="2">
    <source>
        <dbReference type="PROSITE" id="PS51029"/>
    </source>
</evidence>
<dbReference type="PANTHER" id="PTHR12243">
    <property type="entry name" value="MADF DOMAIN TRANSCRIPTION FACTOR"/>
    <property type="match status" value="1"/>
</dbReference>
<accession>A0A9N9XGL2</accession>
<dbReference type="SMART" id="SM00595">
    <property type="entry name" value="MADF"/>
    <property type="match status" value="1"/>
</dbReference>
<dbReference type="PANTHER" id="PTHR12243:SF60">
    <property type="entry name" value="SI:CH211-15D5.12-RELATED"/>
    <property type="match status" value="1"/>
</dbReference>
<dbReference type="Proteomes" id="UP001153709">
    <property type="component" value="Chromosome 9"/>
</dbReference>
<dbReference type="GO" id="GO:0005634">
    <property type="term" value="C:nucleus"/>
    <property type="evidence" value="ECO:0007669"/>
    <property type="project" value="TreeGrafter"/>
</dbReference>
<protein>
    <recommendedName>
        <fullName evidence="2">MADF domain-containing protein</fullName>
    </recommendedName>
</protein>
<dbReference type="InterPro" id="IPR006578">
    <property type="entry name" value="MADF-dom"/>
</dbReference>